<accession>A0ABY3XUN2</accession>
<keyword evidence="4" id="KW-1185">Reference proteome</keyword>
<protein>
    <submittedName>
        <fullName evidence="3">ATP-binding protein</fullName>
    </submittedName>
</protein>
<dbReference type="PANTHER" id="PTHR35526">
    <property type="entry name" value="ANTI-SIGMA-F FACTOR RSBW-RELATED"/>
    <property type="match status" value="1"/>
</dbReference>
<keyword evidence="1" id="KW-0808">Transferase</keyword>
<dbReference type="SUPFAM" id="SSF55874">
    <property type="entry name" value="ATPase domain of HSP90 chaperone/DNA topoisomerase II/histidine kinase"/>
    <property type="match status" value="1"/>
</dbReference>
<keyword evidence="1" id="KW-0418">Kinase</keyword>
<evidence type="ECO:0000313" key="3">
    <source>
        <dbReference type="EMBL" id="UNS98187.1"/>
    </source>
</evidence>
<dbReference type="RefSeq" id="WP_242752951.1">
    <property type="nucleotide sequence ID" value="NZ_CP093846.1"/>
</dbReference>
<dbReference type="GO" id="GO:0005524">
    <property type="term" value="F:ATP binding"/>
    <property type="evidence" value="ECO:0007669"/>
    <property type="project" value="UniProtKB-KW"/>
</dbReference>
<dbReference type="InterPro" id="IPR050267">
    <property type="entry name" value="Anti-sigma-factor_SerPK"/>
</dbReference>
<proteinExistence type="predicted"/>
<dbReference type="Gene3D" id="3.30.565.10">
    <property type="entry name" value="Histidine kinase-like ATPase, C-terminal domain"/>
    <property type="match status" value="1"/>
</dbReference>
<sequence>MLLRTGIRLGPNYAVFTWHPSDREPLGAAMGAPQDISFHLSRHRSSVPRARVLLVAVLSGRNLIDDVAATGELIISELVTNAVRARAPQDRSVGVRIRHLPGEGLLRLEVSDAGEGRPVLREPDDDELGGRGLLLVDALAHRWGVDERMGGIGKTVWAELKADVVPAPRKDSEPSVAETAEGSRG</sequence>
<dbReference type="Pfam" id="PF13581">
    <property type="entry name" value="HATPase_c_2"/>
    <property type="match status" value="1"/>
</dbReference>
<evidence type="ECO:0000313" key="4">
    <source>
        <dbReference type="Proteomes" id="UP001202244"/>
    </source>
</evidence>
<keyword evidence="1" id="KW-0723">Serine/threonine-protein kinase</keyword>
<name>A0ABY3XUN2_9ACTN</name>
<reference evidence="3 4" key="1">
    <citation type="journal article" date="2023" name="Microbiol. Spectr.">
        <title>Synergy between Genome Mining, Metabolomics, and Bioinformatics Uncovers Antibacterial Chlorinated Carbazole Alkaloids and Their Biosynthetic Gene Cluster from Streptomyces tubbatahanensis sp. nov., a Novel Actinomycete Isolated from Sulu Sea, Philippines.</title>
        <authorList>
            <person name="Tenebro C.P."/>
            <person name="Trono D.J.V.L."/>
            <person name="Balida L.A.P."/>
            <person name="Bayog L.K.A."/>
            <person name="Bruna J.R."/>
            <person name="Sabido E.M."/>
            <person name="Caspe D.P.C."/>
            <person name="de Los Santos E.L.C."/>
            <person name="Saludes J.P."/>
            <person name="Dalisay D.S."/>
        </authorList>
    </citation>
    <scope>NUCLEOTIDE SEQUENCE [LARGE SCALE GENOMIC DNA]</scope>
    <source>
        <strain evidence="3 4">DSD3025</strain>
    </source>
</reference>
<feature type="domain" description="Histidine kinase/HSP90-like ATPase" evidence="2">
    <location>
        <begin position="46"/>
        <end position="157"/>
    </location>
</feature>
<evidence type="ECO:0000259" key="2">
    <source>
        <dbReference type="Pfam" id="PF13581"/>
    </source>
</evidence>
<dbReference type="InterPro" id="IPR036890">
    <property type="entry name" value="HATPase_C_sf"/>
</dbReference>
<dbReference type="PANTHER" id="PTHR35526:SF3">
    <property type="entry name" value="ANTI-SIGMA-F FACTOR RSBW"/>
    <property type="match status" value="1"/>
</dbReference>
<keyword evidence="3" id="KW-0547">Nucleotide-binding</keyword>
<keyword evidence="3" id="KW-0067">ATP-binding</keyword>
<dbReference type="CDD" id="cd16936">
    <property type="entry name" value="HATPase_RsbW-like"/>
    <property type="match status" value="1"/>
</dbReference>
<dbReference type="Proteomes" id="UP001202244">
    <property type="component" value="Chromosome"/>
</dbReference>
<evidence type="ECO:0000256" key="1">
    <source>
        <dbReference type="ARBA" id="ARBA00022527"/>
    </source>
</evidence>
<organism evidence="3 4">
    <name type="scientific">Streptomyces tubbatahanensis</name>
    <dbReference type="NCBI Taxonomy" id="2923272"/>
    <lineage>
        <taxon>Bacteria</taxon>
        <taxon>Bacillati</taxon>
        <taxon>Actinomycetota</taxon>
        <taxon>Actinomycetes</taxon>
        <taxon>Kitasatosporales</taxon>
        <taxon>Streptomycetaceae</taxon>
        <taxon>Streptomyces</taxon>
    </lineage>
</organism>
<gene>
    <name evidence="3" type="ORF">MMF93_18305</name>
</gene>
<dbReference type="EMBL" id="CP093846">
    <property type="protein sequence ID" value="UNS98187.1"/>
    <property type="molecule type" value="Genomic_DNA"/>
</dbReference>
<dbReference type="InterPro" id="IPR003594">
    <property type="entry name" value="HATPase_dom"/>
</dbReference>